<evidence type="ECO:0000259" key="2">
    <source>
        <dbReference type="Pfam" id="PF06580"/>
    </source>
</evidence>
<accession>A0A1V9FTP2</accession>
<evidence type="ECO:0000256" key="1">
    <source>
        <dbReference type="SAM" id="Phobius"/>
    </source>
</evidence>
<gene>
    <name evidence="3" type="ORF">A3860_31090</name>
</gene>
<proteinExistence type="predicted"/>
<dbReference type="STRING" id="1703345.A3860_31090"/>
<dbReference type="Gene3D" id="3.30.565.10">
    <property type="entry name" value="Histidine kinase-like ATPase, C-terminal domain"/>
    <property type="match status" value="1"/>
</dbReference>
<protein>
    <recommendedName>
        <fullName evidence="2">Signal transduction histidine kinase internal region domain-containing protein</fullName>
    </recommendedName>
</protein>
<dbReference type="InterPro" id="IPR036890">
    <property type="entry name" value="HATPase_C_sf"/>
</dbReference>
<dbReference type="InterPro" id="IPR010559">
    <property type="entry name" value="Sig_transdc_His_kin_internal"/>
</dbReference>
<keyword evidence="1" id="KW-0812">Transmembrane</keyword>
<comment type="caution">
    <text evidence="3">The sequence shown here is derived from an EMBL/GenBank/DDBJ whole genome shotgun (WGS) entry which is preliminary data.</text>
</comment>
<sequence length="293" mass="33967">MFYKLPFGKFNIELKAMDKELRATPVATVQFNNPKPLYLRYWFLLLTGCALLLPVILVTRYITRRNSRRKEQALLAGQQQLELEQKALLNMLNPHFMNNALNSIQTFVTRNDQRATLNYLSRFAKLMRVNLELLETNTITLEKELQNVTLYLTFEKLRFSDNLTYTIELEPGINADELLIPSLVLQPFVENAIWHGVLPAQMPGCVSIRVLRKEHSLYILIEDDGIGLTTSLKRKEAEQREKPSRGLKIIQGRFALLNKSRKGHAFTIRDKQEMGYSQKGTRVEIILPYSRIE</sequence>
<dbReference type="GO" id="GO:0000155">
    <property type="term" value="F:phosphorelay sensor kinase activity"/>
    <property type="evidence" value="ECO:0007669"/>
    <property type="project" value="InterPro"/>
</dbReference>
<reference evidence="3 4" key="1">
    <citation type="submission" date="2016-03" db="EMBL/GenBank/DDBJ databases">
        <title>Niastella vici sp. nov., isolated from farmland soil.</title>
        <authorList>
            <person name="Chen L."/>
            <person name="Wang D."/>
            <person name="Yang S."/>
            <person name="Wang G."/>
        </authorList>
    </citation>
    <scope>NUCLEOTIDE SEQUENCE [LARGE SCALE GENOMIC DNA]</scope>
    <source>
        <strain evidence="3 4">DJ57</strain>
    </source>
</reference>
<feature type="domain" description="Signal transduction histidine kinase internal region" evidence="2">
    <location>
        <begin position="84"/>
        <end position="163"/>
    </location>
</feature>
<keyword evidence="4" id="KW-1185">Reference proteome</keyword>
<dbReference type="Proteomes" id="UP000192796">
    <property type="component" value="Unassembled WGS sequence"/>
</dbReference>
<dbReference type="PANTHER" id="PTHR34220">
    <property type="entry name" value="SENSOR HISTIDINE KINASE YPDA"/>
    <property type="match status" value="1"/>
</dbReference>
<organism evidence="3 4">
    <name type="scientific">Niastella vici</name>
    <dbReference type="NCBI Taxonomy" id="1703345"/>
    <lineage>
        <taxon>Bacteria</taxon>
        <taxon>Pseudomonadati</taxon>
        <taxon>Bacteroidota</taxon>
        <taxon>Chitinophagia</taxon>
        <taxon>Chitinophagales</taxon>
        <taxon>Chitinophagaceae</taxon>
        <taxon>Niastella</taxon>
    </lineage>
</organism>
<dbReference type="RefSeq" id="WP_081150430.1">
    <property type="nucleotide sequence ID" value="NZ_LVYD01000056.1"/>
</dbReference>
<dbReference type="AlphaFoldDB" id="A0A1V9FTP2"/>
<dbReference type="InterPro" id="IPR050640">
    <property type="entry name" value="Bact_2-comp_sensor_kinase"/>
</dbReference>
<dbReference type="EMBL" id="LVYD01000056">
    <property type="protein sequence ID" value="OQP61712.1"/>
    <property type="molecule type" value="Genomic_DNA"/>
</dbReference>
<name>A0A1V9FTP2_9BACT</name>
<dbReference type="Pfam" id="PF06580">
    <property type="entry name" value="His_kinase"/>
    <property type="match status" value="1"/>
</dbReference>
<dbReference type="SUPFAM" id="SSF55874">
    <property type="entry name" value="ATPase domain of HSP90 chaperone/DNA topoisomerase II/histidine kinase"/>
    <property type="match status" value="1"/>
</dbReference>
<dbReference type="GO" id="GO:0016020">
    <property type="term" value="C:membrane"/>
    <property type="evidence" value="ECO:0007669"/>
    <property type="project" value="InterPro"/>
</dbReference>
<dbReference type="OrthoDB" id="607947at2"/>
<evidence type="ECO:0000313" key="4">
    <source>
        <dbReference type="Proteomes" id="UP000192796"/>
    </source>
</evidence>
<keyword evidence="1" id="KW-0472">Membrane</keyword>
<feature type="transmembrane region" description="Helical" evidence="1">
    <location>
        <begin position="41"/>
        <end position="62"/>
    </location>
</feature>
<keyword evidence="1" id="KW-1133">Transmembrane helix</keyword>
<evidence type="ECO:0000313" key="3">
    <source>
        <dbReference type="EMBL" id="OQP61712.1"/>
    </source>
</evidence>
<dbReference type="PANTHER" id="PTHR34220:SF7">
    <property type="entry name" value="SENSOR HISTIDINE KINASE YPDA"/>
    <property type="match status" value="1"/>
</dbReference>